<protein>
    <submittedName>
        <fullName evidence="2">Helix-turn-helix domain-containing protein</fullName>
    </submittedName>
</protein>
<evidence type="ECO:0000313" key="3">
    <source>
        <dbReference type="Proteomes" id="UP000441585"/>
    </source>
</evidence>
<dbReference type="InterPro" id="IPR001387">
    <property type="entry name" value="Cro/C1-type_HTH"/>
</dbReference>
<dbReference type="PROSITE" id="PS50943">
    <property type="entry name" value="HTH_CROC1"/>
    <property type="match status" value="1"/>
</dbReference>
<name>A0A6I2MF84_9BACI</name>
<reference evidence="2 3" key="1">
    <citation type="submission" date="2019-11" db="EMBL/GenBank/DDBJ databases">
        <title>Bacillus idriensis genome.</title>
        <authorList>
            <person name="Konopka E.N."/>
            <person name="Newman J.D."/>
        </authorList>
    </citation>
    <scope>NUCLEOTIDE SEQUENCE [LARGE SCALE GENOMIC DNA]</scope>
    <source>
        <strain evidence="2 3">DSM 19097</strain>
    </source>
</reference>
<sequence>MCMLEGEIIKFYRKRAGLTQEQLGKDICTATHVSKIERGHTQYSEEIIDLFSARLHIDIKKEIENLQNIEKKLHQWHSSIIMLRKKEADKIKTELERLPFISSSNHGVFYQLLLARYYILNKEGEKAFTIVQHIQKENPQSSPYERNLLQHVIGLCYLEKYNNFSSENRNKAIEAMKGIHPQDYPNREYHYHLAVAYHWVESKTMAYLHAEKALHFFKETNNFFRAIQSEAVMLLQKESATKAELDLKIARYHQLIEDCDAISADEIKAMLLHNAGLECFKRKEYASAHPFYKSALKMADKNKVIYLNRLYNYADNCMEGKLIPQKSLLKLAEDGLASAKKMNSILYKILFTLLSYKIKNAFEEYYLYIEESGLPFFQTNNQKTMIDKFGKQLYTHYTETEQYEKAVRIADGFIQQQ</sequence>
<accession>A0A6I2MF84</accession>
<dbReference type="AlphaFoldDB" id="A0A6I2MF84"/>
<comment type="caution">
    <text evidence="2">The sequence shown here is derived from an EMBL/GenBank/DDBJ whole genome shotgun (WGS) entry which is preliminary data.</text>
</comment>
<dbReference type="SMART" id="SM00530">
    <property type="entry name" value="HTH_XRE"/>
    <property type="match status" value="1"/>
</dbReference>
<dbReference type="Pfam" id="PF01381">
    <property type="entry name" value="HTH_3"/>
    <property type="match status" value="1"/>
</dbReference>
<evidence type="ECO:0000313" key="2">
    <source>
        <dbReference type="EMBL" id="MRX55111.1"/>
    </source>
</evidence>
<dbReference type="CDD" id="cd00093">
    <property type="entry name" value="HTH_XRE"/>
    <property type="match status" value="1"/>
</dbReference>
<dbReference type="SUPFAM" id="SSF48452">
    <property type="entry name" value="TPR-like"/>
    <property type="match status" value="1"/>
</dbReference>
<dbReference type="Gene3D" id="1.25.40.1000">
    <property type="match status" value="1"/>
</dbReference>
<dbReference type="EMBL" id="WKKF01000003">
    <property type="protein sequence ID" value="MRX55111.1"/>
    <property type="molecule type" value="Genomic_DNA"/>
</dbReference>
<dbReference type="Gene3D" id="1.10.260.40">
    <property type="entry name" value="lambda repressor-like DNA-binding domains"/>
    <property type="match status" value="1"/>
</dbReference>
<feature type="domain" description="HTH cro/C1-type" evidence="1">
    <location>
        <begin position="9"/>
        <end position="66"/>
    </location>
</feature>
<proteinExistence type="predicted"/>
<dbReference type="Proteomes" id="UP000441585">
    <property type="component" value="Unassembled WGS sequence"/>
</dbReference>
<keyword evidence="3" id="KW-1185">Reference proteome</keyword>
<dbReference type="SUPFAM" id="SSF47413">
    <property type="entry name" value="lambda repressor-like DNA-binding domains"/>
    <property type="match status" value="1"/>
</dbReference>
<organism evidence="2 3">
    <name type="scientific">Metabacillus idriensis</name>
    <dbReference type="NCBI Taxonomy" id="324768"/>
    <lineage>
        <taxon>Bacteria</taxon>
        <taxon>Bacillati</taxon>
        <taxon>Bacillota</taxon>
        <taxon>Bacilli</taxon>
        <taxon>Bacillales</taxon>
        <taxon>Bacillaceae</taxon>
        <taxon>Metabacillus</taxon>
    </lineage>
</organism>
<dbReference type="InterPro" id="IPR011990">
    <property type="entry name" value="TPR-like_helical_dom_sf"/>
</dbReference>
<dbReference type="InterPro" id="IPR010982">
    <property type="entry name" value="Lambda_DNA-bd_dom_sf"/>
</dbReference>
<dbReference type="GO" id="GO:0003677">
    <property type="term" value="F:DNA binding"/>
    <property type="evidence" value="ECO:0007669"/>
    <property type="project" value="InterPro"/>
</dbReference>
<evidence type="ECO:0000259" key="1">
    <source>
        <dbReference type="PROSITE" id="PS50943"/>
    </source>
</evidence>
<gene>
    <name evidence="2" type="ORF">GJU41_14110</name>
</gene>
<dbReference type="Gene3D" id="1.25.40.10">
    <property type="entry name" value="Tetratricopeptide repeat domain"/>
    <property type="match status" value="1"/>
</dbReference>